<organism evidence="1 2">
    <name type="scientific">Spirosoma radiotolerans</name>
    <dbReference type="NCBI Taxonomy" id="1379870"/>
    <lineage>
        <taxon>Bacteria</taxon>
        <taxon>Pseudomonadati</taxon>
        <taxon>Bacteroidota</taxon>
        <taxon>Cytophagia</taxon>
        <taxon>Cytophagales</taxon>
        <taxon>Cytophagaceae</taxon>
        <taxon>Spirosoma</taxon>
    </lineage>
</organism>
<dbReference type="Proteomes" id="UP000033054">
    <property type="component" value="Chromosome"/>
</dbReference>
<dbReference type="InterPro" id="IPR023805">
    <property type="entry name" value="Uncharacterised_Spl-rel"/>
</dbReference>
<sequence length="350" mass="40318">MPDFNPSIILYTADALNERGEAVLAQFPSAETLEVKQHNRLPELGLNHFKVKSDVLVLGRLKSQDIKWSGRSSDYIAPSLANGCFGACTYCYVDRHKTVNPITLFTNIDENLASIDKHVNSLAWPKPINQTDAAYWTYDIGCNSDISVDYGLTDGIQQVFAFYRDHPRAKATFATKFVNPLLLDFDPKRKVRIRFSLMPSHVSKLVDVRTDSIEKRIAAINDFYDAGYEVHVNFSPVIVYSGPDGDKKAWRNDYRELFQQLDAAIRPEVRAQLKCEVIFLTHNQWQHQANLAINPKAEELLWVPELQESKVSQFGGWNIRYNHQLKRKMIAIFEDMVREEIPWCEIRYIF</sequence>
<proteinExistence type="predicted"/>
<dbReference type="PANTHER" id="PTHR37822:SF2">
    <property type="entry name" value="SPORE PHOTOPRODUCT LYASE"/>
    <property type="match status" value="1"/>
</dbReference>
<dbReference type="EMBL" id="CP010429">
    <property type="protein sequence ID" value="AKD55718.1"/>
    <property type="molecule type" value="Genomic_DNA"/>
</dbReference>
<dbReference type="PANTHER" id="PTHR37822">
    <property type="entry name" value="SPORE PHOTOPRODUCT LYASE-RELATED"/>
    <property type="match status" value="1"/>
</dbReference>
<evidence type="ECO:0000313" key="1">
    <source>
        <dbReference type="EMBL" id="AKD55718.1"/>
    </source>
</evidence>
<dbReference type="STRING" id="1379870.SD10_13210"/>
<evidence type="ECO:0000313" key="2">
    <source>
        <dbReference type="Proteomes" id="UP000033054"/>
    </source>
</evidence>
<dbReference type="Gene3D" id="3.40.50.12110">
    <property type="match status" value="1"/>
</dbReference>
<dbReference type="OrthoDB" id="9783671at2"/>
<dbReference type="PATRIC" id="fig|1379870.5.peg.2871"/>
<dbReference type="GO" id="GO:0051539">
    <property type="term" value="F:4 iron, 4 sulfur cluster binding"/>
    <property type="evidence" value="ECO:0007669"/>
    <property type="project" value="TreeGrafter"/>
</dbReference>
<gene>
    <name evidence="1" type="ORF">SD10_13210</name>
</gene>
<dbReference type="GO" id="GO:1904047">
    <property type="term" value="F:S-adenosyl-L-methionine binding"/>
    <property type="evidence" value="ECO:0007669"/>
    <property type="project" value="TreeGrafter"/>
</dbReference>
<dbReference type="KEGG" id="srd:SD10_13210"/>
<reference evidence="1 2" key="1">
    <citation type="journal article" date="2014" name="Curr. Microbiol.">
        <title>Spirosoma radiotolerans sp. nov., a gamma-radiation-resistant bacterium isolated from gamma ray-irradiated soil.</title>
        <authorList>
            <person name="Lee J.J."/>
            <person name="Srinivasan S."/>
            <person name="Lim S."/>
            <person name="Joe M."/>
            <person name="Im S."/>
            <person name="Bae S.I."/>
            <person name="Park K.R."/>
            <person name="Han J.H."/>
            <person name="Park S.H."/>
            <person name="Joo B.M."/>
            <person name="Park S.J."/>
            <person name="Kim M.K."/>
        </authorList>
    </citation>
    <scope>NUCLEOTIDE SEQUENCE [LARGE SCALE GENOMIC DNA]</scope>
    <source>
        <strain evidence="1 2">DG5A</strain>
    </source>
</reference>
<accession>A0A0E3ZWG8</accession>
<keyword evidence="2" id="KW-1185">Reference proteome</keyword>
<dbReference type="HOGENOM" id="CLU_792119_0_0_10"/>
<dbReference type="NCBIfam" id="TIGR03886">
    <property type="entry name" value="lyase_spl_fam"/>
    <property type="match status" value="1"/>
</dbReference>
<dbReference type="RefSeq" id="WP_046574214.1">
    <property type="nucleotide sequence ID" value="NZ_CP010429.1"/>
</dbReference>
<protein>
    <submittedName>
        <fullName evidence="1">Radical SAM protein</fullName>
    </submittedName>
</protein>
<name>A0A0E3ZWG8_9BACT</name>
<dbReference type="AlphaFoldDB" id="A0A0E3ZWG8"/>
<dbReference type="InterPro" id="IPR049539">
    <property type="entry name" value="SPL"/>
</dbReference>
<dbReference type="GO" id="GO:0003913">
    <property type="term" value="F:DNA photolyase activity"/>
    <property type="evidence" value="ECO:0007669"/>
    <property type="project" value="TreeGrafter"/>
</dbReference>
<dbReference type="Pfam" id="PF20903">
    <property type="entry name" value="SPL"/>
    <property type="match status" value="1"/>
</dbReference>
<dbReference type="Gene3D" id="3.80.30.30">
    <property type="match status" value="1"/>
</dbReference>
<dbReference type="GO" id="GO:0042601">
    <property type="term" value="C:endospore-forming forespore"/>
    <property type="evidence" value="ECO:0007669"/>
    <property type="project" value="TreeGrafter"/>
</dbReference>